<reference evidence="1 2" key="1">
    <citation type="journal article" date="2024" name="Plant J.">
        <title>Genome sequences and population genomics reveal climatic adaptation and genomic divergence between two closely related sweetgum species.</title>
        <authorList>
            <person name="Xu W.Q."/>
            <person name="Ren C.Q."/>
            <person name="Zhang X.Y."/>
            <person name="Comes H.P."/>
            <person name="Liu X.H."/>
            <person name="Li Y.G."/>
            <person name="Kettle C.J."/>
            <person name="Jalonen R."/>
            <person name="Gaisberger H."/>
            <person name="Ma Y.Z."/>
            <person name="Qiu Y.X."/>
        </authorList>
    </citation>
    <scope>NUCLEOTIDE SEQUENCE [LARGE SCALE GENOMIC DNA]</scope>
    <source>
        <strain evidence="1">Hangzhou</strain>
    </source>
</reference>
<protein>
    <submittedName>
        <fullName evidence="1">Uncharacterized protein</fullName>
    </submittedName>
</protein>
<comment type="caution">
    <text evidence="1">The sequence shown here is derived from an EMBL/GenBank/DDBJ whole genome shotgun (WGS) entry which is preliminary data.</text>
</comment>
<dbReference type="EMBL" id="JBBPBK010000016">
    <property type="protein sequence ID" value="KAK9267783.1"/>
    <property type="molecule type" value="Genomic_DNA"/>
</dbReference>
<evidence type="ECO:0000313" key="2">
    <source>
        <dbReference type="Proteomes" id="UP001415857"/>
    </source>
</evidence>
<evidence type="ECO:0000313" key="1">
    <source>
        <dbReference type="EMBL" id="KAK9267783.1"/>
    </source>
</evidence>
<proteinExistence type="predicted"/>
<name>A0AAP0N753_LIQFO</name>
<sequence length="122" mass="13554">MYPAIMADHDARSLTGHFLKNQACSIYIPRLRIASNHCIPCNGASLRHFIKQNTSIIKRSNNISIEKGSTHIDMRIEADFEKMGMEMADNGEVMQMGTGFERVEYGETIQGDGLAVHLGAKV</sequence>
<organism evidence="1 2">
    <name type="scientific">Liquidambar formosana</name>
    <name type="common">Formosan gum</name>
    <dbReference type="NCBI Taxonomy" id="63359"/>
    <lineage>
        <taxon>Eukaryota</taxon>
        <taxon>Viridiplantae</taxon>
        <taxon>Streptophyta</taxon>
        <taxon>Embryophyta</taxon>
        <taxon>Tracheophyta</taxon>
        <taxon>Spermatophyta</taxon>
        <taxon>Magnoliopsida</taxon>
        <taxon>eudicotyledons</taxon>
        <taxon>Gunneridae</taxon>
        <taxon>Pentapetalae</taxon>
        <taxon>Saxifragales</taxon>
        <taxon>Altingiaceae</taxon>
        <taxon>Liquidambar</taxon>
    </lineage>
</organism>
<dbReference type="Proteomes" id="UP001415857">
    <property type="component" value="Unassembled WGS sequence"/>
</dbReference>
<dbReference type="AlphaFoldDB" id="A0AAP0N753"/>
<accession>A0AAP0N753</accession>
<gene>
    <name evidence="1" type="ORF">L1049_010218</name>
</gene>
<keyword evidence="2" id="KW-1185">Reference proteome</keyword>